<feature type="region of interest" description="Disordered" evidence="1">
    <location>
        <begin position="1"/>
        <end position="44"/>
    </location>
</feature>
<gene>
    <name evidence="2" type="ORF">ACFQGD_14480</name>
</gene>
<comment type="caution">
    <text evidence="2">The sequence shown here is derived from an EMBL/GenBank/DDBJ whole genome shotgun (WGS) entry which is preliminary data.</text>
</comment>
<sequence length="157" mass="16418">MDTSDSSTVGAADAELPVQATARQPRVPGRAVASGGGNRSHQEDETALVRPYMLTGGRTKASYALELETLISAKNGVLSESAPMRIEQRSIVEACSSPRSVAEIAVDLRMPLGVARVLVSDAADAGLVNVHNTVSGADGAEAHLLLMERVLSGLRRL</sequence>
<accession>A0ABW2BZ93</accession>
<dbReference type="PANTHER" id="PTHR36221">
    <property type="entry name" value="DUF742 DOMAIN-CONTAINING PROTEIN"/>
    <property type="match status" value="1"/>
</dbReference>
<dbReference type="Proteomes" id="UP001596337">
    <property type="component" value="Unassembled WGS sequence"/>
</dbReference>
<evidence type="ECO:0000313" key="2">
    <source>
        <dbReference type="EMBL" id="MFC6868347.1"/>
    </source>
</evidence>
<evidence type="ECO:0000256" key="1">
    <source>
        <dbReference type="SAM" id="MobiDB-lite"/>
    </source>
</evidence>
<dbReference type="EMBL" id="JBHSXX010000001">
    <property type="protein sequence ID" value="MFC6868347.1"/>
    <property type="molecule type" value="Genomic_DNA"/>
</dbReference>
<dbReference type="InterPro" id="IPR007995">
    <property type="entry name" value="DUF742"/>
</dbReference>
<evidence type="ECO:0000313" key="3">
    <source>
        <dbReference type="Proteomes" id="UP001596337"/>
    </source>
</evidence>
<dbReference type="PANTHER" id="PTHR36221:SF1">
    <property type="entry name" value="DUF742 DOMAIN-CONTAINING PROTEIN"/>
    <property type="match status" value="1"/>
</dbReference>
<protein>
    <submittedName>
        <fullName evidence="2">DUF742 domain-containing protein</fullName>
    </submittedName>
</protein>
<keyword evidence="3" id="KW-1185">Reference proteome</keyword>
<reference evidence="3" key="1">
    <citation type="journal article" date="2019" name="Int. J. Syst. Evol. Microbiol.">
        <title>The Global Catalogue of Microorganisms (GCM) 10K type strain sequencing project: providing services to taxonomists for standard genome sequencing and annotation.</title>
        <authorList>
            <consortium name="The Broad Institute Genomics Platform"/>
            <consortium name="The Broad Institute Genome Sequencing Center for Infectious Disease"/>
            <person name="Wu L."/>
            <person name="Ma J."/>
        </authorList>
    </citation>
    <scope>NUCLEOTIDE SEQUENCE [LARGE SCALE GENOMIC DNA]</scope>
    <source>
        <strain evidence="3">KCTC 32255</strain>
    </source>
</reference>
<name>A0ABW2BZ93_9PSEU</name>
<organism evidence="2 3">
    <name type="scientific">Haloechinothrix salitolerans</name>
    <dbReference type="NCBI Taxonomy" id="926830"/>
    <lineage>
        <taxon>Bacteria</taxon>
        <taxon>Bacillati</taxon>
        <taxon>Actinomycetota</taxon>
        <taxon>Actinomycetes</taxon>
        <taxon>Pseudonocardiales</taxon>
        <taxon>Pseudonocardiaceae</taxon>
        <taxon>Haloechinothrix</taxon>
    </lineage>
</organism>
<dbReference type="RefSeq" id="WP_345398427.1">
    <property type="nucleotide sequence ID" value="NZ_BAABLA010000028.1"/>
</dbReference>
<dbReference type="Pfam" id="PF05331">
    <property type="entry name" value="DUF742"/>
    <property type="match status" value="1"/>
</dbReference>
<proteinExistence type="predicted"/>